<comment type="caution">
    <text evidence="4">The sequence shown here is derived from an EMBL/GenBank/DDBJ whole genome shotgun (WGS) entry which is preliminary data.</text>
</comment>
<name>A0A8J3R188_9ACTN</name>
<keyword evidence="5" id="KW-1185">Reference proteome</keyword>
<dbReference type="Pfam" id="PF05378">
    <property type="entry name" value="Hydant_A_N"/>
    <property type="match status" value="1"/>
</dbReference>
<dbReference type="Pfam" id="PF19278">
    <property type="entry name" value="Hydant_A_C"/>
    <property type="match status" value="1"/>
</dbReference>
<proteinExistence type="predicted"/>
<evidence type="ECO:0000313" key="5">
    <source>
        <dbReference type="Proteomes" id="UP000642748"/>
    </source>
</evidence>
<dbReference type="EMBL" id="BONZ01000084">
    <property type="protein sequence ID" value="GIH19757.1"/>
    <property type="molecule type" value="Genomic_DNA"/>
</dbReference>
<dbReference type="RefSeq" id="WP_203923204.1">
    <property type="nucleotide sequence ID" value="NZ_BONZ01000084.1"/>
</dbReference>
<dbReference type="PANTHER" id="PTHR11365">
    <property type="entry name" value="5-OXOPROLINASE RELATED"/>
    <property type="match status" value="1"/>
</dbReference>
<dbReference type="GO" id="GO:0005829">
    <property type="term" value="C:cytosol"/>
    <property type="evidence" value="ECO:0007669"/>
    <property type="project" value="TreeGrafter"/>
</dbReference>
<dbReference type="PANTHER" id="PTHR11365:SF23">
    <property type="entry name" value="HYPOTHETICAL 5-OXOPROLINASE (EUROFUNG)-RELATED"/>
    <property type="match status" value="1"/>
</dbReference>
<feature type="domain" description="Acetophenone carboxylase-like C-terminal" evidence="3">
    <location>
        <begin position="504"/>
        <end position="671"/>
    </location>
</feature>
<evidence type="ECO:0000259" key="2">
    <source>
        <dbReference type="Pfam" id="PF05378"/>
    </source>
</evidence>
<dbReference type="GO" id="GO:0006749">
    <property type="term" value="P:glutathione metabolic process"/>
    <property type="evidence" value="ECO:0007669"/>
    <property type="project" value="TreeGrafter"/>
</dbReference>
<gene>
    <name evidence="4" type="ORF">Raf01_79290</name>
</gene>
<dbReference type="GO" id="GO:0017168">
    <property type="term" value="F:5-oxoprolinase (ATP-hydrolyzing) activity"/>
    <property type="evidence" value="ECO:0007669"/>
    <property type="project" value="TreeGrafter"/>
</dbReference>
<organism evidence="4 5">
    <name type="scientific">Rugosimonospora africana</name>
    <dbReference type="NCBI Taxonomy" id="556532"/>
    <lineage>
        <taxon>Bacteria</taxon>
        <taxon>Bacillati</taxon>
        <taxon>Actinomycetota</taxon>
        <taxon>Actinomycetes</taxon>
        <taxon>Micromonosporales</taxon>
        <taxon>Micromonosporaceae</taxon>
        <taxon>Rugosimonospora</taxon>
    </lineage>
</organism>
<evidence type="ECO:0000259" key="1">
    <source>
        <dbReference type="Pfam" id="PF01968"/>
    </source>
</evidence>
<dbReference type="AlphaFoldDB" id="A0A8J3R188"/>
<dbReference type="InterPro" id="IPR045079">
    <property type="entry name" value="Oxoprolinase-like"/>
</dbReference>
<dbReference type="InterPro" id="IPR008040">
    <property type="entry name" value="Hydant_A_N"/>
</dbReference>
<dbReference type="InterPro" id="IPR049517">
    <property type="entry name" value="ACX-like_C"/>
</dbReference>
<evidence type="ECO:0000313" key="4">
    <source>
        <dbReference type="EMBL" id="GIH19757.1"/>
    </source>
</evidence>
<dbReference type="Proteomes" id="UP000642748">
    <property type="component" value="Unassembled WGS sequence"/>
</dbReference>
<accession>A0A8J3R188</accession>
<evidence type="ECO:0000259" key="3">
    <source>
        <dbReference type="Pfam" id="PF19278"/>
    </source>
</evidence>
<feature type="domain" description="Hydantoinase A/oxoprolinase" evidence="1">
    <location>
        <begin position="199"/>
        <end position="490"/>
    </location>
</feature>
<feature type="domain" description="Hydantoinase/oxoprolinase N-terminal" evidence="2">
    <location>
        <begin position="5"/>
        <end position="178"/>
    </location>
</feature>
<dbReference type="Pfam" id="PF01968">
    <property type="entry name" value="Hydantoinase_A"/>
    <property type="match status" value="1"/>
</dbReference>
<reference evidence="4" key="1">
    <citation type="submission" date="2021-01" db="EMBL/GenBank/DDBJ databases">
        <title>Whole genome shotgun sequence of Rugosimonospora africana NBRC 104875.</title>
        <authorList>
            <person name="Komaki H."/>
            <person name="Tamura T."/>
        </authorList>
    </citation>
    <scope>NUCLEOTIDE SEQUENCE</scope>
    <source>
        <strain evidence="4">NBRC 104875</strain>
    </source>
</reference>
<protein>
    <submittedName>
        <fullName evidence="4">5-oxoprolinase</fullName>
    </submittedName>
</protein>
<dbReference type="InterPro" id="IPR002821">
    <property type="entry name" value="Hydantoinase_A"/>
</dbReference>
<sequence length="695" mass="73844">MAIAISTDIGGTFTDLVAYDLDTGEIHQAKDYTDPADLSSGIGRCIDKSGLPLGEAPEFTHGSTVAINTAIERTGARTALLVTRGMRDVYEIGRSNRPEAYNLLFRKPVPLVSRELIFEVDERLSARGEVVRPLDEQSVRDAVAAAVNAGATAIAVGTLHSYANPAHEERIGDIVKEVAPQLFLTLSHRILREYREYERISTAAMNSYIGPRVSGYLDELQNVLKTRSFEGRTLIMQSNGGVMIPDIAREEPVMMMESGPVGGVVAAGSLAAEYGIAHAVAFDMGGTTAKAALLRDGAPDIAQGYYVGGFASGIPVRVPVVDVVEVGAGGGSIAHLDVAGALRIGPQSAGGRPGPVCYGWGGTKPTVTDANAVLGRLNPAHFLGGEMGLDVDAAEAAFDAEVGTSLGLSAEHAALAVINIAVNMMGLAVRSVSVERGVDPRDCALIAFGGAGPLHACAVAREVKIPRVIIPMLPGHFSALGMLLADIRHELVRTIYATADGVDADMLTAVAREMSDEVRGMLTTELIEERDQAVELFCDLRYRGQEFTLRTPCTADELRSTDDLEKVRKRFDDLHEIRFGHSSPASTVEIVNLRVVGIGRRERIRPKIGAQSGEVEVTTRRVVSGVGSHASGKDWNIYQREQLPVGYRVTGPAVIEEYASTLVIDEGDVAVIGPDGAIDITIDITGGFDKTGGKA</sequence>